<proteinExistence type="predicted"/>
<feature type="chain" id="PRO_5012334720" evidence="1">
    <location>
        <begin position="18"/>
        <end position="141"/>
    </location>
</feature>
<feature type="signal peptide" evidence="1">
    <location>
        <begin position="1"/>
        <end position="17"/>
    </location>
</feature>
<dbReference type="InterPro" id="IPR018673">
    <property type="entry name" value="DUF2141"/>
</dbReference>
<organism evidence="2 3">
    <name type="scientific">Sphingomonas guangdongensis</name>
    <dbReference type="NCBI Taxonomy" id="1141890"/>
    <lineage>
        <taxon>Bacteria</taxon>
        <taxon>Pseudomonadati</taxon>
        <taxon>Pseudomonadota</taxon>
        <taxon>Alphaproteobacteria</taxon>
        <taxon>Sphingomonadales</taxon>
        <taxon>Sphingomonadaceae</taxon>
        <taxon>Sphingomonas</taxon>
    </lineage>
</organism>
<reference evidence="2 3" key="1">
    <citation type="submission" date="2017-07" db="EMBL/GenBank/DDBJ databases">
        <authorList>
            <person name="Sun Z.S."/>
            <person name="Albrecht U."/>
            <person name="Echele G."/>
            <person name="Lee C.C."/>
        </authorList>
    </citation>
    <scope>NUCLEOTIDE SEQUENCE [LARGE SCALE GENOMIC DNA]</scope>
    <source>
        <strain evidence="2 3">CGMCC 1.12672</strain>
    </source>
</reference>
<dbReference type="Proteomes" id="UP000219494">
    <property type="component" value="Unassembled WGS sequence"/>
</dbReference>
<dbReference type="RefSeq" id="WP_097062820.1">
    <property type="nucleotide sequence ID" value="NZ_OBMI01000001.1"/>
</dbReference>
<accession>A0A285QEF3</accession>
<dbReference type="EMBL" id="OBMI01000001">
    <property type="protein sequence ID" value="SOB80310.1"/>
    <property type="molecule type" value="Genomic_DNA"/>
</dbReference>
<evidence type="ECO:0000313" key="2">
    <source>
        <dbReference type="EMBL" id="SOB80310.1"/>
    </source>
</evidence>
<evidence type="ECO:0000313" key="3">
    <source>
        <dbReference type="Proteomes" id="UP000219494"/>
    </source>
</evidence>
<gene>
    <name evidence="2" type="ORF">SAMN06297144_0995</name>
</gene>
<name>A0A285QEF3_9SPHN</name>
<protein>
    <submittedName>
        <fullName evidence="2">Uncharacterized conserved protein, DUF2141 family</fullName>
    </submittedName>
</protein>
<dbReference type="Pfam" id="PF09912">
    <property type="entry name" value="DUF2141"/>
    <property type="match status" value="1"/>
</dbReference>
<evidence type="ECO:0000256" key="1">
    <source>
        <dbReference type="SAM" id="SignalP"/>
    </source>
</evidence>
<keyword evidence="3" id="KW-1185">Reference proteome</keyword>
<dbReference type="AlphaFoldDB" id="A0A285QEF3"/>
<keyword evidence="1" id="KW-0732">Signal</keyword>
<sequence>MRYLPLLLALSATPAAAEDGRVDVVLTGVEARGGKVLVALFDEKTFMRAMPPFTVELDPPADGTLRASFSNVPAGDYVVNAIHDENGDMKLGMGAGGMPSEGYSLSRAEALRAMPTFATTKVAVPAAGARFEQKMVYPAKR</sequence>
<dbReference type="OrthoDB" id="9788332at2"/>